<evidence type="ECO:0000259" key="4">
    <source>
        <dbReference type="Pfam" id="PF00930"/>
    </source>
</evidence>
<protein>
    <submittedName>
        <fullName evidence="5">Dipeptidyl-peptidase IV</fullName>
    </submittedName>
</protein>
<dbReference type="Pfam" id="PF00326">
    <property type="entry name" value="Peptidase_S9"/>
    <property type="match status" value="1"/>
</dbReference>
<keyword evidence="1" id="KW-0175">Coiled coil</keyword>
<feature type="domain" description="Dipeptidylpeptidase IV N-terminal" evidence="4">
    <location>
        <begin position="260"/>
        <end position="515"/>
    </location>
</feature>
<accession>A0A0B8T3X0</accession>
<dbReference type="Proteomes" id="UP000031802">
    <property type="component" value="Unassembled WGS sequence"/>
</dbReference>
<evidence type="ECO:0000259" key="3">
    <source>
        <dbReference type="Pfam" id="PF00326"/>
    </source>
</evidence>
<feature type="domain" description="Peptidase S9 prolyl oligopeptidase catalytic" evidence="3">
    <location>
        <begin position="605"/>
        <end position="806"/>
    </location>
</feature>
<evidence type="ECO:0000256" key="1">
    <source>
        <dbReference type="SAM" id="Coils"/>
    </source>
</evidence>
<dbReference type="PANTHER" id="PTHR11731">
    <property type="entry name" value="PROTEASE FAMILY S9B,C DIPEPTIDYL-PEPTIDASE IV-RELATED"/>
    <property type="match status" value="1"/>
</dbReference>
<sequence>MRKLFTILLAGLSFMASAQGQKKDKQKANYSLAAKFSPTKLQNLIFSTDVKPNWINHSDRFWYEYRTPSGKMWYVVNPQTKSKQLLFDNADLAAQVTKIVKNPFDAQHLNLENLKFTDDEKKVRFEVKSTKDTIKTKDELAKLKNKADSLKKKVFFLEYDLSTKQVTELDERQKEKQRPVWASFSPDTSRVFFAKNYNLYWMDRQNYEKAIKDEKDSTIVEHQFTTDGVQYYAWGGDQYSTTSGGSKEDDETKKRQPVRLMWSPNGQHFALTRKDNRHLNALWVINNVGQQRPTLETYKYLMPGETDSTEAELYLFEINNLTARKIPIGSFKNQTVSIYNKDGDKSSYKGKHYISYWLGDDQEFYINRSSRDLKRIDIVAVNINGQTRTVVEERSNVYQDIKKPYFIKDGSQFIHWSQRDGWGHFYLYNKDGKLVRQLTKGEYNANDVTGFDTATQLFTFTANGKEKDEDPYYLHHYHVSLKGGEPRLLNKGNFDNQIEVSESGKYFVNNSSRVNSVPESNLYNSSGGLVMKLEKADLSQLFAAGYKFPEPFKVKAGDGITDLYGVMYKPFDFDSTRVYPIVEYVYPGPQTEAVNKSFGRSMDRIDRLAQMGFIVITVGNRGGHPDRSQWYHTYGYGNLRDYGLEDKKVAAEQLASRYSFIDINKVGITGHSGGGFMSTAAMLVYPDFFKVAVSGAGNHENNIYNRWWSERHHGVIEKISSKGDTTFNYQIDKNTELAKNLKGKLLIATGDIDNNVHPANSIRMAEALIKANKRFDFVLLPGQRHAFGNMTEYFFWKMADYFAEHLLGDSNRDEVDITEINRERPIGK</sequence>
<dbReference type="InterPro" id="IPR050278">
    <property type="entry name" value="Serine_Prot_S9B/DPPIV"/>
</dbReference>
<evidence type="ECO:0000313" key="5">
    <source>
        <dbReference type="EMBL" id="KGE15956.1"/>
    </source>
</evidence>
<gene>
    <name evidence="5" type="ORF">DI53_0071</name>
</gene>
<dbReference type="STRING" id="1229276.DI53_0071"/>
<dbReference type="GO" id="GO:0008239">
    <property type="term" value="F:dipeptidyl-peptidase activity"/>
    <property type="evidence" value="ECO:0007669"/>
    <property type="project" value="TreeGrafter"/>
</dbReference>
<reference evidence="5 6" key="2">
    <citation type="journal article" date="2015" name="PLoS ONE">
        <title>Whole-Genome Optical Mapping and Finished Genome Sequence of Sphingobacterium deserti sp. nov., a New Species Isolated from the Western Desert of China.</title>
        <authorList>
            <person name="Teng C."/>
            <person name="Zhou Z."/>
            <person name="Molnar I."/>
            <person name="Li X."/>
            <person name="Tang R."/>
            <person name="Chen M."/>
            <person name="Wang L."/>
            <person name="Su S."/>
            <person name="Zhang W."/>
            <person name="Lin M."/>
        </authorList>
    </citation>
    <scope>NUCLEOTIDE SEQUENCE [LARGE SCALE GENOMIC DNA]</scope>
    <source>
        <strain evidence="6">ACCC05744</strain>
    </source>
</reference>
<proteinExistence type="predicted"/>
<feature type="chain" id="PRO_5002142204" evidence="2">
    <location>
        <begin position="19"/>
        <end position="828"/>
    </location>
</feature>
<dbReference type="AlphaFoldDB" id="A0A0B8T3X0"/>
<dbReference type="InterPro" id="IPR029058">
    <property type="entry name" value="AB_hydrolase_fold"/>
</dbReference>
<dbReference type="OrthoDB" id="9777457at2"/>
<dbReference type="InterPro" id="IPR002469">
    <property type="entry name" value="Peptidase_S9B_N"/>
</dbReference>
<reference evidence="6" key="1">
    <citation type="submission" date="2014-04" db="EMBL/GenBank/DDBJ databases">
        <title>Whole-Genome optical mapping and complete genome sequence of Sphingobacterium deserti sp. nov., a new spaces isolated from desert in the west of China.</title>
        <authorList>
            <person name="Teng C."/>
            <person name="Zhou Z."/>
            <person name="Li X."/>
            <person name="Chen M."/>
            <person name="Lin M."/>
            <person name="Wang L."/>
            <person name="Su S."/>
            <person name="Zhang C."/>
            <person name="Zhang W."/>
        </authorList>
    </citation>
    <scope>NUCLEOTIDE SEQUENCE [LARGE SCALE GENOMIC DNA]</scope>
    <source>
        <strain evidence="6">ACCC05744</strain>
    </source>
</reference>
<dbReference type="EMBL" id="JJMU01000002">
    <property type="protein sequence ID" value="KGE15956.1"/>
    <property type="molecule type" value="Genomic_DNA"/>
</dbReference>
<dbReference type="GO" id="GO:0008236">
    <property type="term" value="F:serine-type peptidase activity"/>
    <property type="evidence" value="ECO:0007669"/>
    <property type="project" value="InterPro"/>
</dbReference>
<evidence type="ECO:0000313" key="6">
    <source>
        <dbReference type="Proteomes" id="UP000031802"/>
    </source>
</evidence>
<dbReference type="PATRIC" id="fig|1229276.3.peg.77"/>
<comment type="caution">
    <text evidence="5">The sequence shown here is derived from an EMBL/GenBank/DDBJ whole genome shotgun (WGS) entry which is preliminary data.</text>
</comment>
<dbReference type="RefSeq" id="WP_037494147.1">
    <property type="nucleotide sequence ID" value="NZ_JJMU01000002.1"/>
</dbReference>
<dbReference type="Gene3D" id="2.140.10.30">
    <property type="entry name" value="Dipeptidylpeptidase IV, N-terminal domain"/>
    <property type="match status" value="1"/>
</dbReference>
<dbReference type="eggNOG" id="COG1506">
    <property type="taxonomic scope" value="Bacteria"/>
</dbReference>
<keyword evidence="2" id="KW-0732">Signal</keyword>
<feature type="signal peptide" evidence="2">
    <location>
        <begin position="1"/>
        <end position="18"/>
    </location>
</feature>
<dbReference type="InterPro" id="IPR001375">
    <property type="entry name" value="Peptidase_S9_cat"/>
</dbReference>
<dbReference type="Pfam" id="PF00930">
    <property type="entry name" value="DPPIV_N"/>
    <property type="match status" value="1"/>
</dbReference>
<organism evidence="5 6">
    <name type="scientific">Sphingobacterium deserti</name>
    <dbReference type="NCBI Taxonomy" id="1229276"/>
    <lineage>
        <taxon>Bacteria</taxon>
        <taxon>Pseudomonadati</taxon>
        <taxon>Bacteroidota</taxon>
        <taxon>Sphingobacteriia</taxon>
        <taxon>Sphingobacteriales</taxon>
        <taxon>Sphingobacteriaceae</taxon>
        <taxon>Sphingobacterium</taxon>
    </lineage>
</organism>
<keyword evidence="6" id="KW-1185">Reference proteome</keyword>
<name>A0A0B8T3X0_9SPHI</name>
<dbReference type="Gene3D" id="3.40.50.1820">
    <property type="entry name" value="alpha/beta hydrolase"/>
    <property type="match status" value="1"/>
</dbReference>
<dbReference type="SUPFAM" id="SSF53474">
    <property type="entry name" value="alpha/beta-Hydrolases"/>
    <property type="match status" value="1"/>
</dbReference>
<evidence type="ECO:0000256" key="2">
    <source>
        <dbReference type="SAM" id="SignalP"/>
    </source>
</evidence>
<dbReference type="PANTHER" id="PTHR11731:SF193">
    <property type="entry name" value="DIPEPTIDYL PEPTIDASE 9"/>
    <property type="match status" value="1"/>
</dbReference>
<dbReference type="GO" id="GO:0006508">
    <property type="term" value="P:proteolysis"/>
    <property type="evidence" value="ECO:0007669"/>
    <property type="project" value="InterPro"/>
</dbReference>
<feature type="coiled-coil region" evidence="1">
    <location>
        <begin position="133"/>
        <end position="160"/>
    </location>
</feature>
<dbReference type="SUPFAM" id="SSF82171">
    <property type="entry name" value="DPP6 N-terminal domain-like"/>
    <property type="match status" value="1"/>
</dbReference>